<gene>
    <name evidence="2" type="ORF">EX30DRAFT_31509</name>
</gene>
<dbReference type="InParanoid" id="A0A4S2N924"/>
<protein>
    <submittedName>
        <fullName evidence="2">Acyl-CoA N-acyltransferase</fullName>
    </submittedName>
</protein>
<dbReference type="GO" id="GO:0016747">
    <property type="term" value="F:acyltransferase activity, transferring groups other than amino-acyl groups"/>
    <property type="evidence" value="ECO:0007669"/>
    <property type="project" value="InterPro"/>
</dbReference>
<dbReference type="STRING" id="341454.A0A4S2N924"/>
<evidence type="ECO:0000313" key="3">
    <source>
        <dbReference type="Proteomes" id="UP000298138"/>
    </source>
</evidence>
<keyword evidence="2" id="KW-0012">Acyltransferase</keyword>
<evidence type="ECO:0000259" key="1">
    <source>
        <dbReference type="PROSITE" id="PS51186"/>
    </source>
</evidence>
<sequence length="243" mass="28060">MPNPNITYRKAELTDGYSMALCATSAWQSTALSNFLWPHRHLYPRDFILASARRYWSLMSAPNTVIYIGLDTSKSPSPVVGIGAFSRETAHPELLSLVQRPKNLKQMVISWYYTIVGKITQWLWPDRHMDRKAFESFAGDDAIYQQFWKDTYPERWHCRSFSVHPDYQKKGIGSTVMRIVMDTAKAEGLPIVLEASTDGEYLYRKLGFRLVKRFDAPVIKEEKDQGGLMVYEPETMDPAYLMK</sequence>
<dbReference type="Proteomes" id="UP000298138">
    <property type="component" value="Unassembled WGS sequence"/>
</dbReference>
<dbReference type="PANTHER" id="PTHR42791:SF1">
    <property type="entry name" value="N-ACETYLTRANSFERASE DOMAIN-CONTAINING PROTEIN"/>
    <property type="match status" value="1"/>
</dbReference>
<dbReference type="AlphaFoldDB" id="A0A4S2N924"/>
<evidence type="ECO:0000313" key="2">
    <source>
        <dbReference type="EMBL" id="TGZ85724.1"/>
    </source>
</evidence>
<dbReference type="CDD" id="cd04301">
    <property type="entry name" value="NAT_SF"/>
    <property type="match status" value="1"/>
</dbReference>
<organism evidence="2 3">
    <name type="scientific">Ascodesmis nigricans</name>
    <dbReference type="NCBI Taxonomy" id="341454"/>
    <lineage>
        <taxon>Eukaryota</taxon>
        <taxon>Fungi</taxon>
        <taxon>Dikarya</taxon>
        <taxon>Ascomycota</taxon>
        <taxon>Pezizomycotina</taxon>
        <taxon>Pezizomycetes</taxon>
        <taxon>Pezizales</taxon>
        <taxon>Ascodesmidaceae</taxon>
        <taxon>Ascodesmis</taxon>
    </lineage>
</organism>
<dbReference type="PANTHER" id="PTHR42791">
    <property type="entry name" value="GNAT FAMILY ACETYLTRANSFERASE"/>
    <property type="match status" value="1"/>
</dbReference>
<dbReference type="SUPFAM" id="SSF55729">
    <property type="entry name" value="Acyl-CoA N-acyltransferases (Nat)"/>
    <property type="match status" value="1"/>
</dbReference>
<keyword evidence="3" id="KW-1185">Reference proteome</keyword>
<dbReference type="Gene3D" id="3.40.630.30">
    <property type="match status" value="1"/>
</dbReference>
<dbReference type="OrthoDB" id="410198at2759"/>
<dbReference type="EMBL" id="ML220112">
    <property type="protein sequence ID" value="TGZ85724.1"/>
    <property type="molecule type" value="Genomic_DNA"/>
</dbReference>
<accession>A0A4S2N924</accession>
<keyword evidence="2" id="KW-0808">Transferase</keyword>
<dbReference type="PROSITE" id="PS51186">
    <property type="entry name" value="GNAT"/>
    <property type="match status" value="1"/>
</dbReference>
<dbReference type="Pfam" id="PF13508">
    <property type="entry name" value="Acetyltransf_7"/>
    <property type="match status" value="1"/>
</dbReference>
<name>A0A4S2N924_9PEZI</name>
<feature type="domain" description="N-acetyltransferase" evidence="1">
    <location>
        <begin position="92"/>
        <end position="237"/>
    </location>
</feature>
<dbReference type="InterPro" id="IPR016181">
    <property type="entry name" value="Acyl_CoA_acyltransferase"/>
</dbReference>
<reference evidence="2 3" key="1">
    <citation type="submission" date="2019-04" db="EMBL/GenBank/DDBJ databases">
        <title>Comparative genomics and transcriptomics to analyze fruiting body development in filamentous ascomycetes.</title>
        <authorList>
            <consortium name="DOE Joint Genome Institute"/>
            <person name="Lutkenhaus R."/>
            <person name="Traeger S."/>
            <person name="Breuer J."/>
            <person name="Kuo A."/>
            <person name="Lipzen A."/>
            <person name="Pangilinan J."/>
            <person name="Dilworth D."/>
            <person name="Sandor L."/>
            <person name="Poggeler S."/>
            <person name="Barry K."/>
            <person name="Grigoriev I.V."/>
            <person name="Nowrousian M."/>
        </authorList>
    </citation>
    <scope>NUCLEOTIDE SEQUENCE [LARGE SCALE GENOMIC DNA]</scope>
    <source>
        <strain evidence="2 3">CBS 389.68</strain>
    </source>
</reference>
<dbReference type="InterPro" id="IPR000182">
    <property type="entry name" value="GNAT_dom"/>
</dbReference>
<dbReference type="InterPro" id="IPR052523">
    <property type="entry name" value="Trichothecene_AcTrans"/>
</dbReference>
<proteinExistence type="predicted"/>